<sequence length="549" mass="65644">MQEYSIQIPQFPKVPQFQSPEIQDYTPEIDLESQDFFKDLALLELEQQIKDNTEESYKKYKQRLLISQNNNKKYMDMYDSNKSGYINQNTSEKVKKKVSVVKNRCDQECPVIFDIIDFKVSDISYQIEMIKMLAILAQRVYDDSVIFQQKMQQINEQYEIVIRTTKLQSARMYQKIRTNLDRVDNQNKRINFETYDFIKRTGYSVVHLQEPIPIYKNFMRQVFEARQKIKHSCGEISMLHEQTVNTKLDYNDFVQKVKQVDTDLVILYNSKNYSFIYRMNTEMGVYKFLKKFKDEIKFAHIHEDRFITNLGVFNLNNFKLIQEFPDQELNMCAMNMSPIRLVMCQQHYGRFVVIEWQEDHYVQIDKKMLCTNRPLFVTNIRKNPFHEDPNRVYFISFNTHIQSIVFTLPQDKITLENREKYYSRGKDIIEYEFLDKDTFIIMMIDQVTIQSWKDMHNRKLIKFHYDQLFLRMIPDFDLQDRSGVIGLRDASTLMIADASKDGVKGSYKFPEGCEIVTYLKEKNYDPRVINVLLFDKINKTLLVSSIKMS</sequence>
<reference evidence="2" key="1">
    <citation type="journal article" date="2014" name="Cell">
        <title>The Architecture of a Scrambled Genome Reveals Massive Levels of Genomic Rearrangement during Development.</title>
        <authorList>
            <person name="Chen X."/>
            <person name="Bracht J.R."/>
            <person name="Goldman A.D."/>
            <person name="Dolzhenko E."/>
            <person name="Clay D.M."/>
            <person name="Swart E.C."/>
            <person name="Perlman D.H."/>
            <person name="Doak T.G."/>
            <person name="Stuart A."/>
            <person name="Amemiya C.T."/>
            <person name="Sebra R.P."/>
            <person name="Landweber L.F."/>
        </authorList>
    </citation>
    <scope>NUCLEOTIDE SEQUENCE [LARGE SCALE GENOMIC DNA]</scope>
    <source>
        <strain evidence="2">JRB310</strain>
    </source>
</reference>
<keyword evidence="2" id="KW-1185">Reference proteome</keyword>
<dbReference type="Proteomes" id="UP000053232">
    <property type="component" value="Unassembled WGS sequence"/>
</dbReference>
<gene>
    <name evidence="1" type="ORF">OXYTRIMIC_551</name>
</gene>
<organism evidence="1 2">
    <name type="scientific">Oxytricha trifallax</name>
    <dbReference type="NCBI Taxonomy" id="1172189"/>
    <lineage>
        <taxon>Eukaryota</taxon>
        <taxon>Sar</taxon>
        <taxon>Alveolata</taxon>
        <taxon>Ciliophora</taxon>
        <taxon>Intramacronucleata</taxon>
        <taxon>Spirotrichea</taxon>
        <taxon>Stichotrichia</taxon>
        <taxon>Sporadotrichida</taxon>
        <taxon>Oxytrichidae</taxon>
        <taxon>Oxytrichinae</taxon>
        <taxon>Oxytricha</taxon>
    </lineage>
</organism>
<dbReference type="EMBL" id="ARYC01004717">
    <property type="protein sequence ID" value="KEJ82766.1"/>
    <property type="molecule type" value="Genomic_DNA"/>
</dbReference>
<comment type="caution">
    <text evidence="1">The sequence shown here is derived from an EMBL/GenBank/DDBJ whole genome shotgun (WGS) entry which is preliminary data.</text>
</comment>
<evidence type="ECO:0000313" key="1">
    <source>
        <dbReference type="EMBL" id="KEJ82766.1"/>
    </source>
</evidence>
<accession>A0A073HZV8</accession>
<name>A0A073HZV8_9SPIT</name>
<dbReference type="AlphaFoldDB" id="A0A073HZV8"/>
<evidence type="ECO:0000313" key="2">
    <source>
        <dbReference type="Proteomes" id="UP000053232"/>
    </source>
</evidence>
<proteinExistence type="predicted"/>
<protein>
    <submittedName>
        <fullName evidence="1">Uncharacterized protein</fullName>
    </submittedName>
</protein>